<dbReference type="Proteomes" id="UP001148838">
    <property type="component" value="Unassembled WGS sequence"/>
</dbReference>
<proteinExistence type="predicted"/>
<feature type="non-terminal residue" evidence="1">
    <location>
        <position position="1"/>
    </location>
</feature>
<evidence type="ECO:0000313" key="1">
    <source>
        <dbReference type="EMBL" id="KAJ4438560.1"/>
    </source>
</evidence>
<name>A0ABQ8SXY4_PERAM</name>
<protein>
    <submittedName>
        <fullName evidence="1">Uncharacterized protein</fullName>
    </submittedName>
</protein>
<organism evidence="1 2">
    <name type="scientific">Periplaneta americana</name>
    <name type="common">American cockroach</name>
    <name type="synonym">Blatta americana</name>
    <dbReference type="NCBI Taxonomy" id="6978"/>
    <lineage>
        <taxon>Eukaryota</taxon>
        <taxon>Metazoa</taxon>
        <taxon>Ecdysozoa</taxon>
        <taxon>Arthropoda</taxon>
        <taxon>Hexapoda</taxon>
        <taxon>Insecta</taxon>
        <taxon>Pterygota</taxon>
        <taxon>Neoptera</taxon>
        <taxon>Polyneoptera</taxon>
        <taxon>Dictyoptera</taxon>
        <taxon>Blattodea</taxon>
        <taxon>Blattoidea</taxon>
        <taxon>Blattidae</taxon>
        <taxon>Blattinae</taxon>
        <taxon>Periplaneta</taxon>
    </lineage>
</organism>
<dbReference type="EMBL" id="JAJSOF020000019">
    <property type="protein sequence ID" value="KAJ4438560.1"/>
    <property type="molecule type" value="Genomic_DNA"/>
</dbReference>
<accession>A0ABQ8SXY4</accession>
<evidence type="ECO:0000313" key="2">
    <source>
        <dbReference type="Proteomes" id="UP001148838"/>
    </source>
</evidence>
<comment type="caution">
    <text evidence="1">The sequence shown here is derived from an EMBL/GenBank/DDBJ whole genome shotgun (WGS) entry which is preliminary data.</text>
</comment>
<gene>
    <name evidence="1" type="ORF">ANN_14507</name>
</gene>
<sequence>YKLIRIQTEGLSGEYLEDENTELRSQFHFLVALAFVPENIQRTTTKFYGVGVGTT</sequence>
<reference evidence="1 2" key="1">
    <citation type="journal article" date="2022" name="Allergy">
        <title>Genome assembly and annotation of Periplaneta americana reveal a comprehensive cockroach allergen profile.</title>
        <authorList>
            <person name="Wang L."/>
            <person name="Xiong Q."/>
            <person name="Saelim N."/>
            <person name="Wang L."/>
            <person name="Nong W."/>
            <person name="Wan A.T."/>
            <person name="Shi M."/>
            <person name="Liu X."/>
            <person name="Cao Q."/>
            <person name="Hui J.H.L."/>
            <person name="Sookrung N."/>
            <person name="Leung T.F."/>
            <person name="Tungtrongchitr A."/>
            <person name="Tsui S.K.W."/>
        </authorList>
    </citation>
    <scope>NUCLEOTIDE SEQUENCE [LARGE SCALE GENOMIC DNA]</scope>
    <source>
        <strain evidence="1">PWHHKU_190912</strain>
    </source>
</reference>
<keyword evidence="2" id="KW-1185">Reference proteome</keyword>